<feature type="compositionally biased region" description="Polar residues" evidence="1">
    <location>
        <begin position="28"/>
        <end position="40"/>
    </location>
</feature>
<reference evidence="2" key="1">
    <citation type="submission" date="2020-11" db="EMBL/GenBank/DDBJ databases">
        <authorList>
            <person name="Tran Van P."/>
        </authorList>
    </citation>
    <scope>NUCLEOTIDE SEQUENCE</scope>
</reference>
<keyword evidence="3" id="KW-1185">Reference proteome</keyword>
<evidence type="ECO:0000313" key="3">
    <source>
        <dbReference type="Proteomes" id="UP000759131"/>
    </source>
</evidence>
<evidence type="ECO:0000313" key="2">
    <source>
        <dbReference type="EMBL" id="CAD7639451.1"/>
    </source>
</evidence>
<gene>
    <name evidence="2" type="ORF">OSB1V03_LOCUS17801</name>
</gene>
<accession>A0A7R9LD20</accession>
<feature type="region of interest" description="Disordered" evidence="1">
    <location>
        <begin position="20"/>
        <end position="47"/>
    </location>
</feature>
<dbReference type="EMBL" id="CAJPIZ010022096">
    <property type="protein sequence ID" value="CAG2117848.1"/>
    <property type="molecule type" value="Genomic_DNA"/>
</dbReference>
<proteinExistence type="predicted"/>
<dbReference type="EMBL" id="OC876671">
    <property type="protein sequence ID" value="CAD7639451.1"/>
    <property type="molecule type" value="Genomic_DNA"/>
</dbReference>
<evidence type="ECO:0000256" key="1">
    <source>
        <dbReference type="SAM" id="MobiDB-lite"/>
    </source>
</evidence>
<name>A0A7R9LD20_9ACAR</name>
<sequence>MSSIPFTTFSAIKVHQTIKQEKDRQKTFGGTQSADMPNNKYTDRSQHNYNSKYMNSVWGLYNRYAPQAFQKNEELFLRSKAMTASSNANFAEMGSGGAV</sequence>
<dbReference type="AlphaFoldDB" id="A0A7R9LD20"/>
<dbReference type="Proteomes" id="UP000759131">
    <property type="component" value="Unassembled WGS sequence"/>
</dbReference>
<protein>
    <submittedName>
        <fullName evidence="2">Uncharacterized protein</fullName>
    </submittedName>
</protein>
<dbReference type="OrthoDB" id="6479173at2759"/>
<organism evidence="2">
    <name type="scientific">Medioppia subpectinata</name>
    <dbReference type="NCBI Taxonomy" id="1979941"/>
    <lineage>
        <taxon>Eukaryota</taxon>
        <taxon>Metazoa</taxon>
        <taxon>Ecdysozoa</taxon>
        <taxon>Arthropoda</taxon>
        <taxon>Chelicerata</taxon>
        <taxon>Arachnida</taxon>
        <taxon>Acari</taxon>
        <taxon>Acariformes</taxon>
        <taxon>Sarcoptiformes</taxon>
        <taxon>Oribatida</taxon>
        <taxon>Brachypylina</taxon>
        <taxon>Oppioidea</taxon>
        <taxon>Oppiidae</taxon>
        <taxon>Medioppia</taxon>
    </lineage>
</organism>